<keyword evidence="3" id="KW-1185">Reference proteome</keyword>
<proteinExistence type="predicted"/>
<evidence type="ECO:0000313" key="3">
    <source>
        <dbReference type="Proteomes" id="UP000006073"/>
    </source>
</evidence>
<reference evidence="2 3" key="1">
    <citation type="journal article" date="2013" name="Genome Announc.">
        <title>Draft Genome Sequence of Indibacter alkaliphilus Strain LW1T, Isolated from Lonar Lake, a Haloalkaline Lake in the Buldana District of Maharashtra, India.</title>
        <authorList>
            <person name="Singh A."/>
            <person name="Kumar Jangir P."/>
            <person name="Sharma R."/>
            <person name="Singh A."/>
            <person name="Kumar Pinnaka A."/>
            <person name="Shivaji S."/>
        </authorList>
    </citation>
    <scope>NUCLEOTIDE SEQUENCE [LARGE SCALE GENOMIC DNA]</scope>
    <source>
        <strain evidence="3">CCUG 57479 / KCTC 22604 / LW1</strain>
    </source>
</reference>
<dbReference type="AlphaFoldDB" id="S2D402"/>
<evidence type="ECO:0000259" key="1">
    <source>
        <dbReference type="Pfam" id="PF01814"/>
    </source>
</evidence>
<dbReference type="Proteomes" id="UP000006073">
    <property type="component" value="Unassembled WGS sequence"/>
</dbReference>
<feature type="domain" description="Hemerythrin-like" evidence="1">
    <location>
        <begin position="15"/>
        <end position="115"/>
    </location>
</feature>
<dbReference type="EMBL" id="ALWO02000045">
    <property type="protein sequence ID" value="EOZ93629.1"/>
    <property type="molecule type" value="Genomic_DNA"/>
</dbReference>
<accession>S2D402</accession>
<dbReference type="InterPro" id="IPR012312">
    <property type="entry name" value="Hemerythrin-like"/>
</dbReference>
<evidence type="ECO:0000313" key="2">
    <source>
        <dbReference type="EMBL" id="EOZ93629.1"/>
    </source>
</evidence>
<comment type="caution">
    <text evidence="2">The sequence shown here is derived from an EMBL/GenBank/DDBJ whole genome shotgun (WGS) entry which is preliminary data.</text>
</comment>
<dbReference type="Pfam" id="PF01814">
    <property type="entry name" value="Hemerythrin"/>
    <property type="match status" value="1"/>
</dbReference>
<protein>
    <recommendedName>
        <fullName evidence="1">Hemerythrin-like domain-containing protein</fullName>
    </recommendedName>
</protein>
<dbReference type="eggNOG" id="ENOG502ZARX">
    <property type="taxonomic scope" value="Bacteria"/>
</dbReference>
<dbReference type="STRING" id="1189612.A33Q_3575"/>
<organism evidence="2 3">
    <name type="scientific">Indibacter alkaliphilus (strain CCUG 57479 / KCTC 22604 / LW1)</name>
    <dbReference type="NCBI Taxonomy" id="1189612"/>
    <lineage>
        <taxon>Bacteria</taxon>
        <taxon>Pseudomonadati</taxon>
        <taxon>Bacteroidota</taxon>
        <taxon>Cytophagia</taxon>
        <taxon>Cytophagales</taxon>
        <taxon>Cyclobacteriaceae</taxon>
    </lineage>
</organism>
<name>S2D402_INDAL</name>
<gene>
    <name evidence="2" type="ORF">A33Q_3575</name>
</gene>
<sequence length="206" mass="23906">MGKVSLLTGNVDSNSLHDLKKLKWYSNELFYLLEQHAKVEDTIVLPDLEKRVPGSTVENEEEHEMLEALVEVLKVQLDDLQVGDNPKKFIQYFMDFSSFHAKYLEHMLMEENKVLHVIWSNYSDEELAFQHHEIISSFTPEKILRWFRFIIPALNPTERFHALAGVKANAPKIFFDTLMAMVEEELNPLDYSRLTMDLLPVAPAVS</sequence>
<dbReference type="Gene3D" id="1.20.120.520">
    <property type="entry name" value="nmb1532 protein domain like"/>
    <property type="match status" value="1"/>
</dbReference>